<evidence type="ECO:0000313" key="3">
    <source>
        <dbReference type="Proteomes" id="UP000015106"/>
    </source>
</evidence>
<organism evidence="2 3">
    <name type="scientific">Triticum urartu</name>
    <name type="common">Red wild einkorn</name>
    <name type="synonym">Crithodium urartu</name>
    <dbReference type="NCBI Taxonomy" id="4572"/>
    <lineage>
        <taxon>Eukaryota</taxon>
        <taxon>Viridiplantae</taxon>
        <taxon>Streptophyta</taxon>
        <taxon>Embryophyta</taxon>
        <taxon>Tracheophyta</taxon>
        <taxon>Spermatophyta</taxon>
        <taxon>Magnoliopsida</taxon>
        <taxon>Liliopsida</taxon>
        <taxon>Poales</taxon>
        <taxon>Poaceae</taxon>
        <taxon>BOP clade</taxon>
        <taxon>Pooideae</taxon>
        <taxon>Triticodae</taxon>
        <taxon>Triticeae</taxon>
        <taxon>Triticinae</taxon>
        <taxon>Triticum</taxon>
    </lineage>
</organism>
<reference evidence="3" key="1">
    <citation type="journal article" date="2013" name="Nature">
        <title>Draft genome of the wheat A-genome progenitor Triticum urartu.</title>
        <authorList>
            <person name="Ling H.Q."/>
            <person name="Zhao S."/>
            <person name="Liu D."/>
            <person name="Wang J."/>
            <person name="Sun H."/>
            <person name="Zhang C."/>
            <person name="Fan H."/>
            <person name="Li D."/>
            <person name="Dong L."/>
            <person name="Tao Y."/>
            <person name="Gao C."/>
            <person name="Wu H."/>
            <person name="Li Y."/>
            <person name="Cui Y."/>
            <person name="Guo X."/>
            <person name="Zheng S."/>
            <person name="Wang B."/>
            <person name="Yu K."/>
            <person name="Liang Q."/>
            <person name="Yang W."/>
            <person name="Lou X."/>
            <person name="Chen J."/>
            <person name="Feng M."/>
            <person name="Jian J."/>
            <person name="Zhang X."/>
            <person name="Luo G."/>
            <person name="Jiang Y."/>
            <person name="Liu J."/>
            <person name="Wang Z."/>
            <person name="Sha Y."/>
            <person name="Zhang B."/>
            <person name="Wu H."/>
            <person name="Tang D."/>
            <person name="Shen Q."/>
            <person name="Xue P."/>
            <person name="Zou S."/>
            <person name="Wang X."/>
            <person name="Liu X."/>
            <person name="Wang F."/>
            <person name="Yang Y."/>
            <person name="An X."/>
            <person name="Dong Z."/>
            <person name="Zhang K."/>
            <person name="Zhang X."/>
            <person name="Luo M.C."/>
            <person name="Dvorak J."/>
            <person name="Tong Y."/>
            <person name="Wang J."/>
            <person name="Yang H."/>
            <person name="Li Z."/>
            <person name="Wang D."/>
            <person name="Zhang A."/>
            <person name="Wang J."/>
        </authorList>
    </citation>
    <scope>NUCLEOTIDE SEQUENCE</scope>
    <source>
        <strain evidence="3">cv. G1812</strain>
    </source>
</reference>
<feature type="region of interest" description="Disordered" evidence="1">
    <location>
        <begin position="61"/>
        <end position="101"/>
    </location>
</feature>
<sequence length="101" mass="10862">MDDEGWGLTPPRLWCDSSGGRVPRAGNVAAPRMDLGNLDLNADYAAASYPDMTMYTHIIQRDSGSGHGFSPQRARSDGLPLRGRPPRQGLSVAREPGARGK</sequence>
<dbReference type="Gramene" id="TuG1812G0300004614.01.T01">
    <property type="protein sequence ID" value="TuG1812G0300004614.01.T01.cds451291"/>
    <property type="gene ID" value="TuG1812G0300004614.01"/>
</dbReference>
<reference evidence="2" key="3">
    <citation type="submission" date="2022-06" db="UniProtKB">
        <authorList>
            <consortium name="EnsemblPlants"/>
        </authorList>
    </citation>
    <scope>IDENTIFICATION</scope>
</reference>
<evidence type="ECO:0000313" key="2">
    <source>
        <dbReference type="EnsemblPlants" id="TuG1812G0300004614.01.T01.cds451291"/>
    </source>
</evidence>
<reference evidence="2" key="2">
    <citation type="submission" date="2018-03" db="EMBL/GenBank/DDBJ databases">
        <title>The Triticum urartu genome reveals the dynamic nature of wheat genome evolution.</title>
        <authorList>
            <person name="Ling H."/>
            <person name="Ma B."/>
            <person name="Shi X."/>
            <person name="Liu H."/>
            <person name="Dong L."/>
            <person name="Sun H."/>
            <person name="Cao Y."/>
            <person name="Gao Q."/>
            <person name="Zheng S."/>
            <person name="Li Y."/>
            <person name="Yu Y."/>
            <person name="Du H."/>
            <person name="Qi M."/>
            <person name="Li Y."/>
            <person name="Yu H."/>
            <person name="Cui Y."/>
            <person name="Wang N."/>
            <person name="Chen C."/>
            <person name="Wu H."/>
            <person name="Zhao Y."/>
            <person name="Zhang J."/>
            <person name="Li Y."/>
            <person name="Zhou W."/>
            <person name="Zhang B."/>
            <person name="Hu W."/>
            <person name="Eijk M."/>
            <person name="Tang J."/>
            <person name="Witsenboer H."/>
            <person name="Zhao S."/>
            <person name="Li Z."/>
            <person name="Zhang A."/>
            <person name="Wang D."/>
            <person name="Liang C."/>
        </authorList>
    </citation>
    <scope>NUCLEOTIDE SEQUENCE [LARGE SCALE GENOMIC DNA]</scope>
    <source>
        <strain evidence="2">cv. G1812</strain>
    </source>
</reference>
<keyword evidence="3" id="KW-1185">Reference proteome</keyword>
<proteinExistence type="predicted"/>
<accession>A0A8R7PYZ7</accession>
<dbReference type="Proteomes" id="UP000015106">
    <property type="component" value="Chromosome 3"/>
</dbReference>
<protein>
    <submittedName>
        <fullName evidence="2">Uncharacterized protein</fullName>
    </submittedName>
</protein>
<name>A0A8R7PYZ7_TRIUA</name>
<dbReference type="AlphaFoldDB" id="A0A8R7PYZ7"/>
<evidence type="ECO:0000256" key="1">
    <source>
        <dbReference type="SAM" id="MobiDB-lite"/>
    </source>
</evidence>
<dbReference type="EnsemblPlants" id="TuG1812G0300004614.01.T01">
    <property type="protein sequence ID" value="TuG1812G0300004614.01.T01.cds451291"/>
    <property type="gene ID" value="TuG1812G0300004614.01"/>
</dbReference>